<dbReference type="Proteomes" id="UP000194218">
    <property type="component" value="Chromosome"/>
</dbReference>
<reference evidence="2 3" key="1">
    <citation type="submission" date="2017-05" db="EMBL/GenBank/DDBJ databases">
        <title>Complete genome sequence of Streptomyces sp. SCSIO 03032 revealed the diverse biosynthetic pathways for its bioactive secondary metabolites.</title>
        <authorList>
            <person name="Ma L."/>
            <person name="Zhu Y."/>
            <person name="Zhang W."/>
            <person name="Zhang G."/>
            <person name="Tian X."/>
            <person name="Zhang S."/>
            <person name="Zhang C."/>
        </authorList>
    </citation>
    <scope>NUCLEOTIDE SEQUENCE [LARGE SCALE GENOMIC DNA]</scope>
    <source>
        <strain evidence="2 3">SCSIO 03032</strain>
    </source>
</reference>
<evidence type="ECO:0000313" key="2">
    <source>
        <dbReference type="EMBL" id="ARQ70727.1"/>
    </source>
</evidence>
<evidence type="ECO:0000313" key="3">
    <source>
        <dbReference type="Proteomes" id="UP000194218"/>
    </source>
</evidence>
<proteinExistence type="predicted"/>
<dbReference type="KEGG" id="smao:CAG99_19470"/>
<evidence type="ECO:0000256" key="1">
    <source>
        <dbReference type="SAM" id="MobiDB-lite"/>
    </source>
</evidence>
<gene>
    <name evidence="2" type="ORF">CAG99_19470</name>
</gene>
<organism evidence="2 3">
    <name type="scientific">Streptomyces marincola</name>
    <dbReference type="NCBI Taxonomy" id="2878388"/>
    <lineage>
        <taxon>Bacteria</taxon>
        <taxon>Bacillati</taxon>
        <taxon>Actinomycetota</taxon>
        <taxon>Actinomycetes</taxon>
        <taxon>Kitasatosporales</taxon>
        <taxon>Streptomycetaceae</taxon>
        <taxon>Streptomyces</taxon>
    </lineage>
</organism>
<accession>A0A1W7D196</accession>
<name>A0A1W7D196_9ACTN</name>
<keyword evidence="3" id="KW-1185">Reference proteome</keyword>
<protein>
    <submittedName>
        <fullName evidence="2">Uncharacterized protein</fullName>
    </submittedName>
</protein>
<feature type="region of interest" description="Disordered" evidence="1">
    <location>
        <begin position="24"/>
        <end position="45"/>
    </location>
</feature>
<dbReference type="EMBL" id="CP021121">
    <property type="protein sequence ID" value="ARQ70727.1"/>
    <property type="molecule type" value="Genomic_DNA"/>
</dbReference>
<dbReference type="AlphaFoldDB" id="A0A1W7D196"/>
<sequence length="132" mass="13800">MCVHQPASSHLKLPHDARQPIPAMAEAGDDDAREPPFSNAIEPSRVKEGTDTTVILTTRDGVRVTISLTSEYDVIVVAAPSSEASSTRSEETDAATLAAARWLMPNVPAALIAETLGLSQGRDHAVNGGDAG</sequence>